<keyword evidence="3" id="KW-1185">Reference proteome</keyword>
<sequence>MPISERHRSTHETTLCSRPRAAAGSGRGERRAACRGPLSAPARCTWRALRLLATCQAAAIEAFAFPDGLGILPRCRGVAGHLFDEMLHRGISRWQGVTFLWRPSHVLVRPLSRALGKMSSLRLQENVAFDEDDTVGSAARMALLLPLLTGWAKQGGRSHLAPSRTRVLDLDVMSAVQRSPVLQLCAASGVLVECKGSDASKDHLLSRDRVL</sequence>
<dbReference type="Proteomes" id="UP000823388">
    <property type="component" value="Chromosome 5N"/>
</dbReference>
<name>A0A8T0RMA4_PANVG</name>
<evidence type="ECO:0000256" key="1">
    <source>
        <dbReference type="SAM" id="MobiDB-lite"/>
    </source>
</evidence>
<evidence type="ECO:0000313" key="3">
    <source>
        <dbReference type="Proteomes" id="UP000823388"/>
    </source>
</evidence>
<feature type="compositionally biased region" description="Basic and acidic residues" evidence="1">
    <location>
        <begin position="1"/>
        <end position="11"/>
    </location>
</feature>
<reference evidence="2" key="1">
    <citation type="submission" date="2020-05" db="EMBL/GenBank/DDBJ databases">
        <title>WGS assembly of Panicum virgatum.</title>
        <authorList>
            <person name="Lovell J.T."/>
            <person name="Jenkins J."/>
            <person name="Shu S."/>
            <person name="Juenger T.E."/>
            <person name="Schmutz J."/>
        </authorList>
    </citation>
    <scope>NUCLEOTIDE SEQUENCE</scope>
    <source>
        <strain evidence="2">AP13</strain>
    </source>
</reference>
<gene>
    <name evidence="2" type="ORF">PVAP13_5NG043100</name>
</gene>
<dbReference type="AlphaFoldDB" id="A0A8T0RMA4"/>
<comment type="caution">
    <text evidence="2">The sequence shown here is derived from an EMBL/GenBank/DDBJ whole genome shotgun (WGS) entry which is preliminary data.</text>
</comment>
<accession>A0A8T0RMA4</accession>
<dbReference type="EMBL" id="CM029046">
    <property type="protein sequence ID" value="KAG2586290.1"/>
    <property type="molecule type" value="Genomic_DNA"/>
</dbReference>
<protein>
    <submittedName>
        <fullName evidence="2">Uncharacterized protein</fullName>
    </submittedName>
</protein>
<evidence type="ECO:0000313" key="2">
    <source>
        <dbReference type="EMBL" id="KAG2586290.1"/>
    </source>
</evidence>
<feature type="region of interest" description="Disordered" evidence="1">
    <location>
        <begin position="1"/>
        <end position="32"/>
    </location>
</feature>
<organism evidence="2 3">
    <name type="scientific">Panicum virgatum</name>
    <name type="common">Blackwell switchgrass</name>
    <dbReference type="NCBI Taxonomy" id="38727"/>
    <lineage>
        <taxon>Eukaryota</taxon>
        <taxon>Viridiplantae</taxon>
        <taxon>Streptophyta</taxon>
        <taxon>Embryophyta</taxon>
        <taxon>Tracheophyta</taxon>
        <taxon>Spermatophyta</taxon>
        <taxon>Magnoliopsida</taxon>
        <taxon>Liliopsida</taxon>
        <taxon>Poales</taxon>
        <taxon>Poaceae</taxon>
        <taxon>PACMAD clade</taxon>
        <taxon>Panicoideae</taxon>
        <taxon>Panicodae</taxon>
        <taxon>Paniceae</taxon>
        <taxon>Panicinae</taxon>
        <taxon>Panicum</taxon>
        <taxon>Panicum sect. Hiantes</taxon>
    </lineage>
</organism>
<proteinExistence type="predicted"/>